<organism evidence="5 6">
    <name type="scientific">Lithospermum erythrorhizon</name>
    <name type="common">Purple gromwell</name>
    <name type="synonym">Lithospermum officinale var. erythrorhizon</name>
    <dbReference type="NCBI Taxonomy" id="34254"/>
    <lineage>
        <taxon>Eukaryota</taxon>
        <taxon>Viridiplantae</taxon>
        <taxon>Streptophyta</taxon>
        <taxon>Embryophyta</taxon>
        <taxon>Tracheophyta</taxon>
        <taxon>Spermatophyta</taxon>
        <taxon>Magnoliopsida</taxon>
        <taxon>eudicotyledons</taxon>
        <taxon>Gunneridae</taxon>
        <taxon>Pentapetalae</taxon>
        <taxon>asterids</taxon>
        <taxon>lamiids</taxon>
        <taxon>Boraginales</taxon>
        <taxon>Boraginaceae</taxon>
        <taxon>Boraginoideae</taxon>
        <taxon>Lithospermeae</taxon>
        <taxon>Lithospermum</taxon>
    </lineage>
</organism>
<comment type="caution">
    <text evidence="5">The sequence shown here is derived from an EMBL/GenBank/DDBJ whole genome shotgun (WGS) entry which is preliminary data.</text>
</comment>
<dbReference type="EMBL" id="BAABME010009270">
    <property type="protein sequence ID" value="GAA0174855.1"/>
    <property type="molecule type" value="Genomic_DNA"/>
</dbReference>
<dbReference type="InterPro" id="IPR046350">
    <property type="entry name" value="Cystatin_sf"/>
</dbReference>
<evidence type="ECO:0000259" key="4">
    <source>
        <dbReference type="Pfam" id="PF00031"/>
    </source>
</evidence>
<reference evidence="5 6" key="1">
    <citation type="submission" date="2024-01" db="EMBL/GenBank/DDBJ databases">
        <title>The complete chloroplast genome sequence of Lithospermum erythrorhizon: insights into the phylogenetic relationship among Boraginaceae species and the maternal lineages of purple gromwells.</title>
        <authorList>
            <person name="Okada T."/>
            <person name="Watanabe K."/>
        </authorList>
    </citation>
    <scope>NUCLEOTIDE SEQUENCE [LARGE SCALE GENOMIC DNA]</scope>
</reference>
<protein>
    <recommendedName>
        <fullName evidence="4">Cystatin domain-containing protein</fullName>
    </recommendedName>
</protein>
<accession>A0AAV3RG85</accession>
<keyword evidence="2" id="KW-0789">Thiol protease inhibitor</keyword>
<feature type="signal peptide" evidence="3">
    <location>
        <begin position="1"/>
        <end position="16"/>
    </location>
</feature>
<name>A0AAV3RG85_LITER</name>
<keyword evidence="3" id="KW-0732">Signal</keyword>
<dbReference type="Proteomes" id="UP001454036">
    <property type="component" value="Unassembled WGS sequence"/>
</dbReference>
<evidence type="ECO:0000256" key="3">
    <source>
        <dbReference type="SAM" id="SignalP"/>
    </source>
</evidence>
<dbReference type="Gene3D" id="3.10.450.10">
    <property type="match status" value="1"/>
</dbReference>
<evidence type="ECO:0000256" key="2">
    <source>
        <dbReference type="ARBA" id="ARBA00022704"/>
    </source>
</evidence>
<gene>
    <name evidence="5" type="ORF">LIER_28155</name>
</gene>
<proteinExistence type="predicted"/>
<evidence type="ECO:0000256" key="1">
    <source>
        <dbReference type="ARBA" id="ARBA00022690"/>
    </source>
</evidence>
<feature type="chain" id="PRO_5043774859" description="Cystatin domain-containing protein" evidence="3">
    <location>
        <begin position="17"/>
        <end position="74"/>
    </location>
</feature>
<dbReference type="SUPFAM" id="SSF54403">
    <property type="entry name" value="Cystatin/monellin"/>
    <property type="match status" value="1"/>
</dbReference>
<dbReference type="InterPro" id="IPR000010">
    <property type="entry name" value="Cystatin_dom"/>
</dbReference>
<evidence type="ECO:0000313" key="6">
    <source>
        <dbReference type="Proteomes" id="UP001454036"/>
    </source>
</evidence>
<dbReference type="AlphaFoldDB" id="A0AAV3RG85"/>
<sequence>MVNLLIVVWWLTSSIGADYTVNRVVKVCTQVDGGIMYFITFEAINSKDHFQVFQAKVFEPPKGPNEVLLVRLKA</sequence>
<dbReference type="Pfam" id="PF00031">
    <property type="entry name" value="Cystatin"/>
    <property type="match status" value="1"/>
</dbReference>
<feature type="domain" description="Cystatin" evidence="4">
    <location>
        <begin position="17"/>
        <end position="60"/>
    </location>
</feature>
<keyword evidence="6" id="KW-1185">Reference proteome</keyword>
<evidence type="ECO:0000313" key="5">
    <source>
        <dbReference type="EMBL" id="GAA0174855.1"/>
    </source>
</evidence>
<dbReference type="GO" id="GO:0004869">
    <property type="term" value="F:cysteine-type endopeptidase inhibitor activity"/>
    <property type="evidence" value="ECO:0007669"/>
    <property type="project" value="UniProtKB-KW"/>
</dbReference>
<keyword evidence="1" id="KW-0646">Protease inhibitor</keyword>